<gene>
    <name evidence="2" type="ORF">EM6_1053</name>
</gene>
<proteinExistence type="predicted"/>
<name>A0A3G9G833_9CAUL</name>
<protein>
    <recommendedName>
        <fullName evidence="1">PPM-type phosphatase domain-containing protein</fullName>
    </recommendedName>
</protein>
<dbReference type="Pfam" id="PF13672">
    <property type="entry name" value="PP2C_2"/>
    <property type="match status" value="1"/>
</dbReference>
<reference evidence="3" key="1">
    <citation type="journal article" date="2017" name="Biotechnol. Biofuels">
        <title>Evaluation of environmental bacterial communities as a factor affecting the growth of duckweed Lemna minor.</title>
        <authorList>
            <person name="Ishizawa H."/>
            <person name="Kuroda M."/>
            <person name="Morikawa M."/>
            <person name="Ike M."/>
        </authorList>
    </citation>
    <scope>NUCLEOTIDE SEQUENCE [LARGE SCALE GENOMIC DNA]</scope>
    <source>
        <strain evidence="3">M6</strain>
    </source>
</reference>
<dbReference type="EMBL" id="AP018827">
    <property type="protein sequence ID" value="BBF80469.1"/>
    <property type="molecule type" value="Genomic_DNA"/>
</dbReference>
<feature type="domain" description="PPM-type phosphatase" evidence="1">
    <location>
        <begin position="11"/>
        <end position="216"/>
    </location>
</feature>
<dbReference type="RefSeq" id="WP_126420843.1">
    <property type="nucleotide sequence ID" value="NZ_AP018827.1"/>
</dbReference>
<dbReference type="AlphaFoldDB" id="A0A3G9G833"/>
<dbReference type="InterPro" id="IPR001932">
    <property type="entry name" value="PPM-type_phosphatase-like_dom"/>
</dbReference>
<reference evidence="3" key="2">
    <citation type="journal article" date="2017" name="Plant Physiol. Biochem.">
        <title>Differential oxidative and antioxidative response of duckweed Lemna minor toward plant growth promoting/inhibiting bacteria.</title>
        <authorList>
            <person name="Ishizawa H."/>
            <person name="Kuroda M."/>
            <person name="Morikawa M."/>
            <person name="Ike M."/>
        </authorList>
    </citation>
    <scope>NUCLEOTIDE SEQUENCE [LARGE SCALE GENOMIC DNA]</scope>
    <source>
        <strain evidence="3">M6</strain>
    </source>
</reference>
<accession>A0A3G9G833</accession>
<evidence type="ECO:0000259" key="1">
    <source>
        <dbReference type="Pfam" id="PF13672"/>
    </source>
</evidence>
<evidence type="ECO:0000313" key="3">
    <source>
        <dbReference type="Proteomes" id="UP000278756"/>
    </source>
</evidence>
<dbReference type="Proteomes" id="UP000278756">
    <property type="component" value="Chromosome 1"/>
</dbReference>
<evidence type="ECO:0000313" key="2">
    <source>
        <dbReference type="EMBL" id="BBF80469.1"/>
    </source>
</evidence>
<sequence>MRIVSQGSDRGGIYNEDALGAAGDAVWLLDGATSLGPSRMAGTSDAAWFAHFVSDRLAHTTGSVHERLSAAIEAARAVYEAAGPLPDAPWAMPSAGAAVMRREGDTLEIGVLGDVKVWLIAPDGAVTALPGGEVLEALDAAALERLVAMRAEQGPIGLKAARSQLDPLLRDNRSKMNTAGGYWVLSLDTACLAGMQVTRVPVAGVHSVLMATDGFYDLWGAYGVPFAEVREGLKAGQGDALIERLRNIERADPEGLRYPRFKPHDDASWVLTEI</sequence>
<dbReference type="InterPro" id="IPR036457">
    <property type="entry name" value="PPM-type-like_dom_sf"/>
</dbReference>
<dbReference type="Gene3D" id="3.60.40.10">
    <property type="entry name" value="PPM-type phosphatase domain"/>
    <property type="match status" value="1"/>
</dbReference>
<dbReference type="SUPFAM" id="SSF81606">
    <property type="entry name" value="PP2C-like"/>
    <property type="match status" value="1"/>
</dbReference>
<dbReference type="OrthoDB" id="1755431at2"/>
<organism evidence="2 3">
    <name type="scientific">Asticcacaulis excentricus</name>
    <dbReference type="NCBI Taxonomy" id="78587"/>
    <lineage>
        <taxon>Bacteria</taxon>
        <taxon>Pseudomonadati</taxon>
        <taxon>Pseudomonadota</taxon>
        <taxon>Alphaproteobacteria</taxon>
        <taxon>Caulobacterales</taxon>
        <taxon>Caulobacteraceae</taxon>
        <taxon>Asticcacaulis</taxon>
    </lineage>
</organism>